<proteinExistence type="predicted"/>
<reference evidence="4" key="1">
    <citation type="journal article" date="2019" name="Int. J. Syst. Evol. Microbiol.">
        <title>The Global Catalogue of Microorganisms (GCM) 10K type strain sequencing project: providing services to taxonomists for standard genome sequencing and annotation.</title>
        <authorList>
            <consortium name="The Broad Institute Genomics Platform"/>
            <consortium name="The Broad Institute Genome Sequencing Center for Infectious Disease"/>
            <person name="Wu L."/>
            <person name="Ma J."/>
        </authorList>
    </citation>
    <scope>NUCLEOTIDE SEQUENCE [LARGE SCALE GENOMIC DNA]</scope>
    <source>
        <strain evidence="4">CCUG 60523</strain>
    </source>
</reference>
<feature type="chain" id="PRO_5046673627" evidence="2">
    <location>
        <begin position="21"/>
        <end position="243"/>
    </location>
</feature>
<dbReference type="Proteomes" id="UP001595805">
    <property type="component" value="Unassembled WGS sequence"/>
</dbReference>
<dbReference type="InterPro" id="IPR019207">
    <property type="entry name" value="DUF2092"/>
</dbReference>
<dbReference type="SUPFAM" id="SSF89392">
    <property type="entry name" value="Prokaryotic lipoproteins and lipoprotein localization factors"/>
    <property type="match status" value="1"/>
</dbReference>
<evidence type="ECO:0000313" key="3">
    <source>
        <dbReference type="EMBL" id="MFC3880406.1"/>
    </source>
</evidence>
<feature type="signal peptide" evidence="2">
    <location>
        <begin position="1"/>
        <end position="20"/>
    </location>
</feature>
<dbReference type="InterPro" id="IPR029046">
    <property type="entry name" value="LolA/LolB/LppX"/>
</dbReference>
<name>A0ABV8AQY5_9BACT</name>
<evidence type="ECO:0000256" key="2">
    <source>
        <dbReference type="SAM" id="SignalP"/>
    </source>
</evidence>
<gene>
    <name evidence="3" type="ORF">ACFOSV_09480</name>
</gene>
<organism evidence="3 4">
    <name type="scientific">Algoriphagus namhaensis</name>
    <dbReference type="NCBI Taxonomy" id="915353"/>
    <lineage>
        <taxon>Bacteria</taxon>
        <taxon>Pseudomonadati</taxon>
        <taxon>Bacteroidota</taxon>
        <taxon>Cytophagia</taxon>
        <taxon>Cytophagales</taxon>
        <taxon>Cyclobacteriaceae</taxon>
        <taxon>Algoriphagus</taxon>
    </lineage>
</organism>
<protein>
    <submittedName>
        <fullName evidence="3">DUF2092 domain-containing protein</fullName>
    </submittedName>
</protein>
<dbReference type="EMBL" id="JBHRZS010000007">
    <property type="protein sequence ID" value="MFC3880406.1"/>
    <property type="molecule type" value="Genomic_DNA"/>
</dbReference>
<sequence>MIKRMSFGLFLLFWTVTAQAQEIKLDTTALTILDNMSEMFGQLKSIGFKSNIARDVSFSNDVNIKQFSSTEVKIQGPNKFVTRVHGEEKEEVYKYNGEQVYYFSFTNNLFAVSDAPDNLIETIDWLYTDFGIEFTAADIFYPNFSKDLADNMNFIQFIGVVHIDGERSFHILAQNESISVQFWIKDDVYLLPSKVVLTYLDKPFFPQYEVEFSGWELNMEYPEAIFEFNPPPSSRQITWMKTN</sequence>
<dbReference type="RefSeq" id="WP_377905765.1">
    <property type="nucleotide sequence ID" value="NZ_JBHRZS010000007.1"/>
</dbReference>
<keyword evidence="4" id="KW-1185">Reference proteome</keyword>
<dbReference type="Pfam" id="PF09865">
    <property type="entry name" value="DUF2092"/>
    <property type="match status" value="1"/>
</dbReference>
<comment type="caution">
    <text evidence="3">The sequence shown here is derived from an EMBL/GenBank/DDBJ whole genome shotgun (WGS) entry which is preliminary data.</text>
</comment>
<evidence type="ECO:0000313" key="4">
    <source>
        <dbReference type="Proteomes" id="UP001595805"/>
    </source>
</evidence>
<evidence type="ECO:0000256" key="1">
    <source>
        <dbReference type="ARBA" id="ARBA00022729"/>
    </source>
</evidence>
<keyword evidence="1 2" id="KW-0732">Signal</keyword>
<accession>A0ABV8AQY5</accession>
<dbReference type="Gene3D" id="2.50.20.10">
    <property type="entry name" value="Lipoprotein localisation LolA/LolB/LppX"/>
    <property type="match status" value="1"/>
</dbReference>